<evidence type="ECO:0000256" key="2">
    <source>
        <dbReference type="ARBA" id="ARBA00002388"/>
    </source>
</evidence>
<dbReference type="GO" id="GO:0005737">
    <property type="term" value="C:cytoplasm"/>
    <property type="evidence" value="ECO:0007669"/>
    <property type="project" value="UniProtKB-SubCell"/>
</dbReference>
<evidence type="ECO:0000259" key="9">
    <source>
        <dbReference type="PROSITE" id="PS50072"/>
    </source>
</evidence>
<comment type="subcellular location">
    <subcellularLocation>
        <location evidence="3">Cytoplasm</location>
    </subcellularLocation>
</comment>
<keyword evidence="6 8" id="KW-0697">Rotamase</keyword>
<evidence type="ECO:0000313" key="11">
    <source>
        <dbReference type="Proteomes" id="UP000216725"/>
    </source>
</evidence>
<dbReference type="InterPro" id="IPR044666">
    <property type="entry name" value="Cyclophilin_A-like"/>
</dbReference>
<dbReference type="InterPro" id="IPR029000">
    <property type="entry name" value="Cyclophilin-like_dom_sf"/>
</dbReference>
<name>A0A261EWM8_9BIFI</name>
<dbReference type="PROSITE" id="PS50072">
    <property type="entry name" value="CSA_PPIASE_2"/>
    <property type="match status" value="1"/>
</dbReference>
<evidence type="ECO:0000256" key="6">
    <source>
        <dbReference type="ARBA" id="ARBA00023110"/>
    </source>
</evidence>
<dbReference type="GO" id="GO:0006457">
    <property type="term" value="P:protein folding"/>
    <property type="evidence" value="ECO:0007669"/>
    <property type="project" value="InterPro"/>
</dbReference>
<dbReference type="GO" id="GO:0003755">
    <property type="term" value="F:peptidyl-prolyl cis-trans isomerase activity"/>
    <property type="evidence" value="ECO:0007669"/>
    <property type="project" value="UniProtKB-UniRule"/>
</dbReference>
<dbReference type="PIRSF" id="PIRSF001467">
    <property type="entry name" value="Peptidylpro_ismrse"/>
    <property type="match status" value="1"/>
</dbReference>
<dbReference type="InterPro" id="IPR002130">
    <property type="entry name" value="Cyclophilin-type_PPIase_dom"/>
</dbReference>
<comment type="similarity">
    <text evidence="4 8">Belongs to the cyclophilin-type PPIase family.</text>
</comment>
<evidence type="ECO:0000256" key="8">
    <source>
        <dbReference type="RuleBase" id="RU363019"/>
    </source>
</evidence>
<evidence type="ECO:0000256" key="4">
    <source>
        <dbReference type="ARBA" id="ARBA00007365"/>
    </source>
</evidence>
<organism evidence="10 11">
    <name type="scientific">Pseudoscardovia radai</name>
    <dbReference type="NCBI Taxonomy" id="987066"/>
    <lineage>
        <taxon>Bacteria</taxon>
        <taxon>Bacillati</taxon>
        <taxon>Actinomycetota</taxon>
        <taxon>Actinomycetes</taxon>
        <taxon>Bifidobacteriales</taxon>
        <taxon>Bifidobacteriaceae</taxon>
        <taxon>Pseudoscardovia</taxon>
    </lineage>
</organism>
<dbReference type="EMBL" id="MWWR01000009">
    <property type="protein sequence ID" value="OZG51264.1"/>
    <property type="molecule type" value="Genomic_DNA"/>
</dbReference>
<comment type="function">
    <text evidence="2 8">PPIases accelerate the folding of proteins. It catalyzes the cis-trans isomerization of proline imidic peptide bonds in oligopeptides.</text>
</comment>
<keyword evidence="5" id="KW-0963">Cytoplasm</keyword>
<dbReference type="InterPro" id="IPR024936">
    <property type="entry name" value="Cyclophilin-type_PPIase"/>
</dbReference>
<protein>
    <recommendedName>
        <fullName evidence="8">Peptidyl-prolyl cis-trans isomerase</fullName>
        <shortName evidence="8">PPIase</shortName>
        <ecNumber evidence="8">5.2.1.8</ecNumber>
    </recommendedName>
</protein>
<dbReference type="InterPro" id="IPR020892">
    <property type="entry name" value="Cyclophilin-type_PPIase_CS"/>
</dbReference>
<evidence type="ECO:0000313" key="10">
    <source>
        <dbReference type="EMBL" id="OZG51264.1"/>
    </source>
</evidence>
<dbReference type="Gene3D" id="2.40.100.10">
    <property type="entry name" value="Cyclophilin-like"/>
    <property type="match status" value="1"/>
</dbReference>
<evidence type="ECO:0000256" key="7">
    <source>
        <dbReference type="ARBA" id="ARBA00023235"/>
    </source>
</evidence>
<dbReference type="PANTHER" id="PTHR45625">
    <property type="entry name" value="PEPTIDYL-PROLYL CIS-TRANS ISOMERASE-RELATED"/>
    <property type="match status" value="1"/>
</dbReference>
<dbReference type="Pfam" id="PF00160">
    <property type="entry name" value="Pro_isomerase"/>
    <property type="match status" value="1"/>
</dbReference>
<evidence type="ECO:0000256" key="5">
    <source>
        <dbReference type="ARBA" id="ARBA00022490"/>
    </source>
</evidence>
<dbReference type="SUPFAM" id="SSF50891">
    <property type="entry name" value="Cyclophilin-like"/>
    <property type="match status" value="1"/>
</dbReference>
<keyword evidence="11" id="KW-1185">Reference proteome</keyword>
<feature type="domain" description="PPIase cyclophilin-type" evidence="9">
    <location>
        <begin position="29"/>
        <end position="205"/>
    </location>
</feature>
<dbReference type="PROSITE" id="PS00170">
    <property type="entry name" value="CSA_PPIASE_1"/>
    <property type="match status" value="1"/>
</dbReference>
<dbReference type="CDD" id="cd00317">
    <property type="entry name" value="cyclophilin"/>
    <property type="match status" value="1"/>
</dbReference>
<dbReference type="PRINTS" id="PR00153">
    <property type="entry name" value="CSAPPISMRASE"/>
</dbReference>
<accession>A0A261EWM8</accession>
<evidence type="ECO:0000256" key="1">
    <source>
        <dbReference type="ARBA" id="ARBA00000971"/>
    </source>
</evidence>
<comment type="caution">
    <text evidence="10">The sequence shown here is derived from an EMBL/GenBank/DDBJ whole genome shotgun (WGS) entry which is preliminary data.</text>
</comment>
<reference evidence="10 11" key="1">
    <citation type="journal article" date="2017" name="BMC Genomics">
        <title>Comparative genomic and phylogenomic analyses of the Bifidobacteriaceae family.</title>
        <authorList>
            <person name="Lugli G.A."/>
            <person name="Milani C."/>
            <person name="Turroni F."/>
            <person name="Duranti S."/>
            <person name="Mancabelli L."/>
            <person name="Mangifesta M."/>
            <person name="Ferrario C."/>
            <person name="Modesto M."/>
            <person name="Mattarelli P."/>
            <person name="Jiri K."/>
            <person name="van Sinderen D."/>
            <person name="Ventura M."/>
        </authorList>
    </citation>
    <scope>NUCLEOTIDE SEQUENCE [LARGE SCALE GENOMIC DNA]</scope>
    <source>
        <strain evidence="10 11">DSM 24742</strain>
    </source>
</reference>
<comment type="catalytic activity">
    <reaction evidence="1 8">
        <text>[protein]-peptidylproline (omega=180) = [protein]-peptidylproline (omega=0)</text>
        <dbReference type="Rhea" id="RHEA:16237"/>
        <dbReference type="Rhea" id="RHEA-COMP:10747"/>
        <dbReference type="Rhea" id="RHEA-COMP:10748"/>
        <dbReference type="ChEBI" id="CHEBI:83833"/>
        <dbReference type="ChEBI" id="CHEBI:83834"/>
        <dbReference type="EC" id="5.2.1.8"/>
    </reaction>
</comment>
<dbReference type="FunFam" id="2.40.100.10:FF:000028">
    <property type="entry name" value="Peptidyl-prolyl cis-trans isomerase"/>
    <property type="match status" value="1"/>
</dbReference>
<sequence length="209" mass="23002">MHGISIVSPLSGKTMDNRRIHTRNRYDKTMTQAIIHTSEGDITVDLFDDKAPFTVQNFIALAEGTQEWRDPDTGETRTDPLFDGTTFHRIIKDFMIQGGDPAGNGTGGPGYVFDDEINDVKFDRPYILAMANAGIHPGPDGRMHGTNGSQFFITTVPTPWLDGHHTVFGEVADDDSKKVVDAIEGVATDARDMPLEPVIIESVEVLDEE</sequence>
<dbReference type="PANTHER" id="PTHR45625:SF4">
    <property type="entry name" value="PEPTIDYLPROLYL ISOMERASE DOMAIN AND WD REPEAT-CONTAINING PROTEIN 1"/>
    <property type="match status" value="1"/>
</dbReference>
<proteinExistence type="inferred from homology"/>
<evidence type="ECO:0000256" key="3">
    <source>
        <dbReference type="ARBA" id="ARBA00004496"/>
    </source>
</evidence>
<keyword evidence="7 8" id="KW-0413">Isomerase</keyword>
<gene>
    <name evidence="10" type="ORF">PSRA_1208</name>
</gene>
<dbReference type="EC" id="5.2.1.8" evidence="8"/>
<dbReference type="Proteomes" id="UP000216725">
    <property type="component" value="Unassembled WGS sequence"/>
</dbReference>
<dbReference type="AlphaFoldDB" id="A0A261EWM8"/>